<dbReference type="RefSeq" id="XP_032816801.1">
    <property type="nucleotide sequence ID" value="XM_032960910.1"/>
</dbReference>
<dbReference type="FunFam" id="2.60.40.10:FF:000360">
    <property type="entry name" value="Sidekick cell adhesion molecule 2"/>
    <property type="match status" value="1"/>
</dbReference>
<dbReference type="InterPro" id="IPR036116">
    <property type="entry name" value="FN3_sf"/>
</dbReference>
<dbReference type="SUPFAM" id="SSF49265">
    <property type="entry name" value="Fibronectin type III"/>
    <property type="match status" value="7"/>
</dbReference>
<dbReference type="InterPro" id="IPR013098">
    <property type="entry name" value="Ig_I-set"/>
</dbReference>
<dbReference type="PROSITE" id="PS50853">
    <property type="entry name" value="FN3"/>
    <property type="match status" value="13"/>
</dbReference>
<dbReference type="GO" id="GO:0098609">
    <property type="term" value="P:cell-cell adhesion"/>
    <property type="evidence" value="ECO:0007669"/>
    <property type="project" value="TreeGrafter"/>
</dbReference>
<evidence type="ECO:0000313" key="17">
    <source>
        <dbReference type="Proteomes" id="UP001318040"/>
    </source>
</evidence>
<feature type="domain" description="Fibronectin type-III" evidence="16">
    <location>
        <begin position="1232"/>
        <end position="1334"/>
    </location>
</feature>
<feature type="domain" description="Fibronectin type-III" evidence="16">
    <location>
        <begin position="925"/>
        <end position="1019"/>
    </location>
</feature>
<dbReference type="Proteomes" id="UP001318040">
    <property type="component" value="Chromosome 26"/>
</dbReference>
<dbReference type="InterPro" id="IPR003961">
    <property type="entry name" value="FN3_dom"/>
</dbReference>
<feature type="domain" description="Fibronectin type-III" evidence="16">
    <location>
        <begin position="1776"/>
        <end position="1875"/>
    </location>
</feature>
<dbReference type="FunFam" id="2.60.40.10:FF:000359">
    <property type="entry name" value="Sidekick cell adhesion molecule 2"/>
    <property type="match status" value="1"/>
</dbReference>
<keyword evidence="3 14" id="KW-0732">Signal</keyword>
<evidence type="ECO:0000256" key="8">
    <source>
        <dbReference type="ARBA" id="ARBA00023157"/>
    </source>
</evidence>
<comment type="subcellular location">
    <subcellularLocation>
        <location evidence="1">Membrane</location>
        <topology evidence="1">Single-pass type I membrane protein</topology>
    </subcellularLocation>
</comment>
<keyword evidence="8" id="KW-1015">Disulfide bond</keyword>
<evidence type="ECO:0000256" key="10">
    <source>
        <dbReference type="ARBA" id="ARBA00023319"/>
    </source>
</evidence>
<feature type="compositionally biased region" description="Basic and acidic residues" evidence="12">
    <location>
        <begin position="2188"/>
        <end position="2202"/>
    </location>
</feature>
<feature type="domain" description="Fibronectin type-III" evidence="16">
    <location>
        <begin position="1544"/>
        <end position="1669"/>
    </location>
</feature>
<dbReference type="KEGG" id="pmrn:116946075"/>
<dbReference type="CDD" id="cd00063">
    <property type="entry name" value="FN3"/>
    <property type="match status" value="13"/>
</dbReference>
<feature type="domain" description="Ig-like" evidence="15">
    <location>
        <begin position="425"/>
        <end position="511"/>
    </location>
</feature>
<dbReference type="FunFam" id="2.60.40.10:FF:000177">
    <property type="entry name" value="Sidekick cell adhesion molecule 2"/>
    <property type="match status" value="1"/>
</dbReference>
<evidence type="ECO:0000259" key="15">
    <source>
        <dbReference type="PROSITE" id="PS50835"/>
    </source>
</evidence>
<sequence>MRRLGRNACALLHLLLAALLGAAEADVEVPPFFKREPLHTQLHLEGNRLVLTCLAEGSWPLEFRWLVNDTEIAPFSPENRYFIPVLHRSDAGFYQCAVRNRQGTLMQRRTEVQVAYLGDFAESAERRLSVPRGGAVVIEAPRVGCFPTPQVTWLREGRKVSPSPRVVVTLENQLVVMMAASGDAGTYHAQVMNERNGETKTGPPIVLTVRDAEDPGPSDFLEIVVAPRNMSVVAGAGEVSLECVPYARPLDRVTVTWRHNGGPAITSGVGDFGRRLTVTSPSPADAGRYDCEVTLGPRGPAASGGAGAAAGVAAAAHPAVRSAYLTVLDVPFFTVEPRRRIMGVVEQALEIPCQAAGLPPPTLTWYRDSSPIGHFGDSRFRVLANGSLLVASLEEKDSGMVQCFVRNVAGEVQTHTFLTVTSFPPNITRGPVDSTAIEGTALTLPCEVSGAPKPAITWFKGGKAVPLSSVRFSLLPSGWLRVGPAELRDAGTYTCLAKNYRGEATARARFTVWVRTRIAVPPRDQSVEKGMTTTLHCGVTHDPAVAVRVFWDKDGSVIGPEAAPRLAQDAGGFLRVVQAWSGDIGSYTCHVTSAAGNDSRTARVEVREVPYPPVEVVARLSPTARRSVVLSWVRSYDGNSALLRYILEATENDSPWTVLRVDIGPVMANFTMGGLLPSRTYRFRLSSVNAVGTGEPSHETESVTLPEEPPEGTVQMVVAAGRTNRTIALQWQSPPESQWNGALKGFLIRYRLSIDRADYQYKNVPNSEMTSYLLEDLSVWTSYEVEVAAYNGAGLGPYSTAVQEWTLEGVPTAPPDRVRAEAINSTTIHVTWFPPNSHFIHGVNQGYKLLAWRPESPGDVTVRTLPPQPEGSGPGGGTGPLHSGYLSALRKFTEYHVSVLCYTTPGDGPRSPPLRLRTSEAVPGPVGNLGFSEILDTSLKVSWDEPQEKNGILIGYKVSWEELNKTHSRVTHYLPNSTREYRVTGLAALTTYVIEVSARTSRGSGPTSASTISSGIPPELPGAPSNVAVSNIGPRSVALQFRAGFDGKTSILKWVVEAQIAGADGEEAEWIMVHELDNLPAARSLEVPLLRPYTQYRFRMRQNNVVGTSPPSAATRTIQTLPAPPDEAPRNLTVRTASESSLWVRWAPLHESQYNGAASAAGYRIRVVQPGRPGETPASVAVDDPTEREATAEGLRPWTEYEVRVQAFNAIGSGPWSRPVTARTKESVPSAGPQEVTANATSPTSILVSWGAVPEADRNGPILGYKVLYRSADAAGAPVGVGFSRRAVDGDRARSTMLSGLRRFTQYEVHVLAFTRTGEGALSAPAAHARTLETIPGPPFGLHFPEVHLTSARLSWQPPTEPNGLILGYKMMFWLDSTNQNAASVAEVTPDTRQFYAGELLPNAGYRFRVTARTSRGWGEPSEVLVITTEGRDAPESPSQPSVHQSGVGSHSVTLRWSVRRDRVSPLRAYTIQARALPGGVWETLAPWAPPEPHRLHHGWRDLERLKPFTTYKFRVAARNDVGESEWSEESEAVTTLQAAPDKAPSILSVMPHTPSSVLVQWEPPMEESVNGVLLGYRILYRELPLEGSRVIAGGYSVPYITAAPGNPSPIQAQLLGKYEVKTVNDSAVKHYELAQLNKYRRYEVRVSAYTAAGEGPMTYPREVYVGEAVPSAPPRNVVVRAASSTQLEVAWDIPPLHTENGIILGYKVYFKDTAPSGVRGDAGAERVRMLFLPETSARLKNLTGFTVFAVSVSAYNSAGEGPRSAAITAKTLPAPPSAPQFVRFEDVTTSSLNVSWGDPLRPNGVLEGFKLIYKPTTPVHGVSKIVTVEVRPDAPRWLRVRDLVEGVTYHFRVWAKTFAFGPEADANVTTAPLEGSPGPPGAPQVTRYGTDITLHWTEGDPGRSAVTSYIIEARPSDEGLWDIIAKDIPSDAYSQSVSATLLRHGVSYNFRVSALNRFGCGLPSEPSQPISAVHDAAFYDEWWFLVVVALSGLILILLLVFVLVIRGQSGKHVRRASSGLSAKPGTLGHEEMVSLDERFAASLELSERRLPVKNSFCRRNGMHTRSPPRPSPGSLRYSDEDLPSEYGEVTKSEPNGSLNEKLSEIPESPSEVEEEADSDEHETDRDSPPSVGGTATTTTSKGTSAAPATPTSSSTVAAAAAVGAAAQHSFVNHYMSDPTYYNSWRRQQKDVTRAERGEAEGANHTARAPYPLTEPEFGGLQGPGYRPALAGFSSFV</sequence>
<evidence type="ECO:0000256" key="7">
    <source>
        <dbReference type="ARBA" id="ARBA00023136"/>
    </source>
</evidence>
<dbReference type="InterPro" id="IPR036179">
    <property type="entry name" value="Ig-like_dom_sf"/>
</dbReference>
<feature type="domain" description="Fibronectin type-III" evidence="16">
    <location>
        <begin position="1880"/>
        <end position="1977"/>
    </location>
</feature>
<comment type="similarity">
    <text evidence="11">Belongs to the sidekick family.</text>
</comment>
<dbReference type="InterPro" id="IPR013783">
    <property type="entry name" value="Ig-like_fold"/>
</dbReference>
<dbReference type="InterPro" id="IPR003598">
    <property type="entry name" value="Ig_sub2"/>
</dbReference>
<gene>
    <name evidence="18" type="primary">LOC116946075</name>
</gene>
<keyword evidence="17" id="KW-1185">Reference proteome</keyword>
<protein>
    <submittedName>
        <fullName evidence="18">Protein sidekick-2-like</fullName>
    </submittedName>
</protein>
<dbReference type="FunFam" id="2.60.40.10:FF:000209">
    <property type="entry name" value="Sidekick cell adhesion molecule 2"/>
    <property type="match status" value="1"/>
</dbReference>
<dbReference type="GO" id="GO:0016020">
    <property type="term" value="C:membrane"/>
    <property type="evidence" value="ECO:0007669"/>
    <property type="project" value="UniProtKB-SubCell"/>
</dbReference>
<dbReference type="Pfam" id="PF13927">
    <property type="entry name" value="Ig_3"/>
    <property type="match status" value="1"/>
</dbReference>
<feature type="domain" description="Ig-like" evidence="15">
    <location>
        <begin position="331"/>
        <end position="419"/>
    </location>
</feature>
<dbReference type="FunFam" id="2.60.40.10:FF:000158">
    <property type="entry name" value="Sidekick cell adhesion molecule 2"/>
    <property type="match status" value="1"/>
</dbReference>
<dbReference type="SMART" id="SM00060">
    <property type="entry name" value="FN3"/>
    <property type="match status" value="13"/>
</dbReference>
<keyword evidence="5" id="KW-0130">Cell adhesion</keyword>
<dbReference type="Pfam" id="PF00041">
    <property type="entry name" value="fn3"/>
    <property type="match status" value="13"/>
</dbReference>
<feature type="domain" description="Ig-like" evidence="15">
    <location>
        <begin position="31"/>
        <end position="113"/>
    </location>
</feature>
<dbReference type="Pfam" id="PF07679">
    <property type="entry name" value="I-set"/>
    <property type="match status" value="4"/>
</dbReference>
<keyword evidence="9" id="KW-0325">Glycoprotein</keyword>
<feature type="region of interest" description="Disordered" evidence="12">
    <location>
        <begin position="1000"/>
        <end position="1019"/>
    </location>
</feature>
<feature type="transmembrane region" description="Helical" evidence="13">
    <location>
        <begin position="1983"/>
        <end position="2006"/>
    </location>
</feature>
<name>A0AAJ7X0H5_PETMA</name>
<feature type="region of interest" description="Disordered" evidence="12">
    <location>
        <begin position="2187"/>
        <end position="2225"/>
    </location>
</feature>
<feature type="domain" description="Fibronectin type-III" evidence="16">
    <location>
        <begin position="1674"/>
        <end position="1775"/>
    </location>
</feature>
<dbReference type="CDD" id="cd00096">
    <property type="entry name" value="Ig"/>
    <property type="match status" value="1"/>
</dbReference>
<feature type="domain" description="Fibronectin type-III" evidence="16">
    <location>
        <begin position="710"/>
        <end position="809"/>
    </location>
</feature>
<feature type="domain" description="Ig-like" evidence="15">
    <location>
        <begin position="516"/>
        <end position="605"/>
    </location>
</feature>
<evidence type="ECO:0000256" key="11">
    <source>
        <dbReference type="ARBA" id="ARBA00061621"/>
    </source>
</evidence>
<proteinExistence type="inferred from homology"/>
<reference evidence="18" key="1">
    <citation type="submission" date="2025-08" db="UniProtKB">
        <authorList>
            <consortium name="RefSeq"/>
        </authorList>
    </citation>
    <scope>IDENTIFICATION</scope>
    <source>
        <tissue evidence="18">Sperm</tissue>
    </source>
</reference>
<feature type="domain" description="Fibronectin type-III" evidence="16">
    <location>
        <begin position="1023"/>
        <end position="1123"/>
    </location>
</feature>
<feature type="chain" id="PRO_5042475274" evidence="14">
    <location>
        <begin position="26"/>
        <end position="2237"/>
    </location>
</feature>
<dbReference type="InterPro" id="IPR007110">
    <property type="entry name" value="Ig-like_dom"/>
</dbReference>
<keyword evidence="2 13" id="KW-0812">Transmembrane</keyword>
<evidence type="ECO:0000256" key="1">
    <source>
        <dbReference type="ARBA" id="ARBA00004479"/>
    </source>
</evidence>
<feature type="compositionally biased region" description="Polar residues" evidence="12">
    <location>
        <begin position="1000"/>
        <end position="1014"/>
    </location>
</feature>
<dbReference type="SMART" id="SM00408">
    <property type="entry name" value="IGc2"/>
    <property type="match status" value="5"/>
</dbReference>
<dbReference type="Gene3D" id="2.60.40.10">
    <property type="entry name" value="Immunoglobulins"/>
    <property type="match status" value="19"/>
</dbReference>
<evidence type="ECO:0000256" key="14">
    <source>
        <dbReference type="SAM" id="SignalP"/>
    </source>
</evidence>
<dbReference type="PANTHER" id="PTHR44170">
    <property type="entry name" value="PROTEIN SIDEKICK"/>
    <property type="match status" value="1"/>
</dbReference>
<feature type="domain" description="Fibronectin type-III" evidence="16">
    <location>
        <begin position="814"/>
        <end position="921"/>
    </location>
</feature>
<feature type="domain" description="Ig-like" evidence="15">
    <location>
        <begin position="203"/>
        <end position="313"/>
    </location>
</feature>
<evidence type="ECO:0000256" key="2">
    <source>
        <dbReference type="ARBA" id="ARBA00022692"/>
    </source>
</evidence>
<dbReference type="PANTHER" id="PTHR44170:SF49">
    <property type="entry name" value="PROTEIN SIDEKICK-1 ISOFORM X1"/>
    <property type="match status" value="1"/>
</dbReference>
<evidence type="ECO:0000256" key="3">
    <source>
        <dbReference type="ARBA" id="ARBA00022729"/>
    </source>
</evidence>
<feature type="domain" description="Fibronectin type-III" evidence="16">
    <location>
        <begin position="612"/>
        <end position="708"/>
    </location>
</feature>
<keyword evidence="10" id="KW-0393">Immunoglobulin domain</keyword>
<evidence type="ECO:0000256" key="5">
    <source>
        <dbReference type="ARBA" id="ARBA00022889"/>
    </source>
</evidence>
<dbReference type="SUPFAM" id="SSF48726">
    <property type="entry name" value="Immunoglobulin"/>
    <property type="match status" value="5"/>
</dbReference>
<dbReference type="FunFam" id="2.60.40.10:FF:000206">
    <property type="entry name" value="Sidekick cell adhesion molecule 2"/>
    <property type="match status" value="1"/>
</dbReference>
<evidence type="ECO:0000256" key="9">
    <source>
        <dbReference type="ARBA" id="ARBA00023180"/>
    </source>
</evidence>
<feature type="signal peptide" evidence="14">
    <location>
        <begin position="1"/>
        <end position="25"/>
    </location>
</feature>
<feature type="region of interest" description="Disordered" evidence="12">
    <location>
        <begin position="2057"/>
        <end position="2152"/>
    </location>
</feature>
<feature type="domain" description="Fibronectin type-III" evidence="16">
    <location>
        <begin position="1338"/>
        <end position="1432"/>
    </location>
</feature>
<feature type="compositionally biased region" description="Acidic residues" evidence="12">
    <location>
        <begin position="2111"/>
        <end position="2122"/>
    </location>
</feature>
<evidence type="ECO:0000259" key="16">
    <source>
        <dbReference type="PROSITE" id="PS50853"/>
    </source>
</evidence>
<keyword evidence="4" id="KW-0677">Repeat</keyword>
<dbReference type="FunFam" id="2.60.40.10:FF:000028">
    <property type="entry name" value="Neuronal cell adhesion molecule"/>
    <property type="match status" value="3"/>
</dbReference>
<dbReference type="PROSITE" id="PS50835">
    <property type="entry name" value="IG_LIKE"/>
    <property type="match status" value="5"/>
</dbReference>
<dbReference type="Pfam" id="PF13895">
    <property type="entry name" value="Ig_2"/>
    <property type="match status" value="1"/>
</dbReference>
<evidence type="ECO:0000256" key="13">
    <source>
        <dbReference type="SAM" id="Phobius"/>
    </source>
</evidence>
<keyword evidence="7 13" id="KW-0472">Membrane</keyword>
<evidence type="ECO:0000256" key="4">
    <source>
        <dbReference type="ARBA" id="ARBA00022737"/>
    </source>
</evidence>
<accession>A0AAJ7X0H5</accession>
<keyword evidence="6 13" id="KW-1133">Transmembrane helix</keyword>
<dbReference type="InterPro" id="IPR003599">
    <property type="entry name" value="Ig_sub"/>
</dbReference>
<organism evidence="17 18">
    <name type="scientific">Petromyzon marinus</name>
    <name type="common">Sea lamprey</name>
    <dbReference type="NCBI Taxonomy" id="7757"/>
    <lineage>
        <taxon>Eukaryota</taxon>
        <taxon>Metazoa</taxon>
        <taxon>Chordata</taxon>
        <taxon>Craniata</taxon>
        <taxon>Vertebrata</taxon>
        <taxon>Cyclostomata</taxon>
        <taxon>Hyperoartia</taxon>
        <taxon>Petromyzontiformes</taxon>
        <taxon>Petromyzontidae</taxon>
        <taxon>Petromyzon</taxon>
    </lineage>
</organism>
<feature type="domain" description="Fibronectin type-III" evidence="16">
    <location>
        <begin position="1437"/>
        <end position="1539"/>
    </location>
</feature>
<evidence type="ECO:0000313" key="18">
    <source>
        <dbReference type="RefSeq" id="XP_032816801.1"/>
    </source>
</evidence>
<dbReference type="FunFam" id="2.60.40.10:FF:000434">
    <property type="entry name" value="Sidekick cell adhesion molecule 2"/>
    <property type="match status" value="1"/>
</dbReference>
<feature type="compositionally biased region" description="Low complexity" evidence="12">
    <location>
        <begin position="2129"/>
        <end position="2152"/>
    </location>
</feature>
<dbReference type="FunFam" id="2.60.40.10:FF:000236">
    <property type="entry name" value="Sidekick cell adhesion molecule 2"/>
    <property type="match status" value="1"/>
</dbReference>
<evidence type="ECO:0000256" key="12">
    <source>
        <dbReference type="SAM" id="MobiDB-lite"/>
    </source>
</evidence>
<evidence type="ECO:0000256" key="6">
    <source>
        <dbReference type="ARBA" id="ARBA00022989"/>
    </source>
</evidence>
<dbReference type="FunFam" id="2.60.40.10:FF:001223">
    <property type="entry name" value="Sidekick cell adhesion molecule 1"/>
    <property type="match status" value="1"/>
</dbReference>
<dbReference type="SMART" id="SM00409">
    <property type="entry name" value="IG"/>
    <property type="match status" value="6"/>
</dbReference>
<feature type="domain" description="Fibronectin type-III" evidence="16">
    <location>
        <begin position="1128"/>
        <end position="1227"/>
    </location>
</feature>